<evidence type="ECO:0000259" key="1">
    <source>
        <dbReference type="Pfam" id="PF04965"/>
    </source>
</evidence>
<feature type="domain" description="IraD/Gp25-like" evidence="1">
    <location>
        <begin position="33"/>
        <end position="133"/>
    </location>
</feature>
<dbReference type="SUPFAM" id="SSF160719">
    <property type="entry name" value="gpW/gp25-like"/>
    <property type="match status" value="1"/>
</dbReference>
<dbReference type="PATRIC" id="fig|405446.3.peg.1555"/>
<gene>
    <name evidence="2" type="ORF">ABB27_10325</name>
</gene>
<dbReference type="PANTHER" id="PTHR38595:SF1">
    <property type="entry name" value="TYPE VI SECRETION SYSTEM COMPONENT TSSE1"/>
    <property type="match status" value="1"/>
</dbReference>
<sequence length="163" mass="18104">MKGLEPSLLEKLFDDNPRSAGAGPIFKSVSLEQYKESIARDLEGLLNSRAAFQESDMAEFPNCRQSLLTYGLADFSAMSLANAYDRSAICRSLEQAVGRHERRLKNVSVQLDAGNQFAGGLHFTIHALLDLEPAREPVSFDAMLQPSTLQYQVTRARRTQQAL</sequence>
<dbReference type="OrthoDB" id="119583at2"/>
<protein>
    <submittedName>
        <fullName evidence="2">Type VI secretion protein</fullName>
    </submittedName>
</protein>
<reference evidence="2 3" key="1">
    <citation type="submission" date="2015-05" db="EMBL/GenBank/DDBJ databases">
        <title>Genome sequencing and analysis of members of genus Stenotrophomonas.</title>
        <authorList>
            <person name="Patil P.P."/>
            <person name="Midha S."/>
            <person name="Patil P.B."/>
        </authorList>
    </citation>
    <scope>NUCLEOTIDE SEQUENCE [LARGE SCALE GENOMIC DNA]</scope>
    <source>
        <strain evidence="2 3">DSM 18941</strain>
    </source>
</reference>
<evidence type="ECO:0000313" key="3">
    <source>
        <dbReference type="Proteomes" id="UP000051863"/>
    </source>
</evidence>
<accession>A0A0R0CNT4</accession>
<dbReference type="NCBIfam" id="TIGR03357">
    <property type="entry name" value="VI_zyme"/>
    <property type="match status" value="1"/>
</dbReference>
<dbReference type="InterPro" id="IPR017737">
    <property type="entry name" value="TssE1-like"/>
</dbReference>
<proteinExistence type="predicted"/>
<evidence type="ECO:0000313" key="2">
    <source>
        <dbReference type="EMBL" id="KRG67249.1"/>
    </source>
</evidence>
<comment type="caution">
    <text evidence="2">The sequence shown here is derived from an EMBL/GenBank/DDBJ whole genome shotgun (WGS) entry which is preliminary data.</text>
</comment>
<dbReference type="InterPro" id="IPR053176">
    <property type="entry name" value="T6SS_TssE1-like"/>
</dbReference>
<dbReference type="Proteomes" id="UP000051863">
    <property type="component" value="Unassembled WGS sequence"/>
</dbReference>
<dbReference type="EMBL" id="LDJJ01000033">
    <property type="protein sequence ID" value="KRG67249.1"/>
    <property type="molecule type" value="Genomic_DNA"/>
</dbReference>
<dbReference type="Pfam" id="PF04965">
    <property type="entry name" value="GPW_gp25"/>
    <property type="match status" value="1"/>
</dbReference>
<dbReference type="AlphaFoldDB" id="A0A0R0CNT4"/>
<dbReference type="InterPro" id="IPR007048">
    <property type="entry name" value="IraD/Gp25-like"/>
</dbReference>
<dbReference type="Gene3D" id="3.10.450.40">
    <property type="match status" value="1"/>
</dbReference>
<keyword evidence="3" id="KW-1185">Reference proteome</keyword>
<organism evidence="2 3">
    <name type="scientific">Stenotrophomonas terrae</name>
    <dbReference type="NCBI Taxonomy" id="405446"/>
    <lineage>
        <taxon>Bacteria</taxon>
        <taxon>Pseudomonadati</taxon>
        <taxon>Pseudomonadota</taxon>
        <taxon>Gammaproteobacteria</taxon>
        <taxon>Lysobacterales</taxon>
        <taxon>Lysobacteraceae</taxon>
        <taxon>Stenotrophomonas</taxon>
    </lineage>
</organism>
<dbReference type="PANTHER" id="PTHR38595">
    <property type="entry name" value="CYTOPLASMIC PROTEIN-RELATED"/>
    <property type="match status" value="1"/>
</dbReference>
<dbReference type="RefSeq" id="WP_057628615.1">
    <property type="nucleotide sequence ID" value="NZ_JBDJMY010000002.1"/>
</dbReference>
<name>A0A0R0CNT4_9GAMM</name>